<evidence type="ECO:0008006" key="3">
    <source>
        <dbReference type="Google" id="ProtNLM"/>
    </source>
</evidence>
<reference evidence="1 2" key="1">
    <citation type="submission" date="2024-01" db="EMBL/GenBank/DDBJ databases">
        <title>A telomere-to-telomere, gap-free genome of sweet tea (Lithocarpus litseifolius).</title>
        <authorList>
            <person name="Zhou J."/>
        </authorList>
    </citation>
    <scope>NUCLEOTIDE SEQUENCE [LARGE SCALE GENOMIC DNA]</scope>
    <source>
        <strain evidence="1">Zhou-2022a</strain>
        <tissue evidence="1">Leaf</tissue>
    </source>
</reference>
<proteinExistence type="predicted"/>
<dbReference type="Proteomes" id="UP001459277">
    <property type="component" value="Unassembled WGS sequence"/>
</dbReference>
<protein>
    <recommendedName>
        <fullName evidence="3">Reverse transcriptase</fullName>
    </recommendedName>
</protein>
<dbReference type="EMBL" id="JAZDWU010000001">
    <property type="protein sequence ID" value="KAL0013921.1"/>
    <property type="molecule type" value="Genomic_DNA"/>
</dbReference>
<dbReference type="PANTHER" id="PTHR35218">
    <property type="entry name" value="RNASE H DOMAIN-CONTAINING PROTEIN"/>
    <property type="match status" value="1"/>
</dbReference>
<sequence length="329" mass="37752">MKILVWNYKGVGNSNFRRNFSDLNRLHRPSIAVIMETRISGARGEDISFNLGFDNVCCSDANGFNGGIWILWNSNETTLDILSVTDQAIHAFVQVCAFNLDSVWLFFAIYANLNLSTRLHLSEDLASFASSHSVPWLLAALYSNHSPFLTNLEKNLNLEFQHILKLEEEIWAVKSRTEWTLLGDRNTKFFHLFIICRRHHNKIWCLKDSAGNWTHSPTDIHDQILPHFTSLYTLEALCAHWNHTSPPHFPSIPKSLLDLHDISNTKIKEATFSFKPLKAPGPDGFHLVFFQKYWNIVGRSVTSLKQIFRTHKIPKDLNATLLCLIPKNL</sequence>
<gene>
    <name evidence="1" type="ORF">SO802_000990</name>
</gene>
<name>A0AAW2DYB1_9ROSI</name>
<dbReference type="InterPro" id="IPR036691">
    <property type="entry name" value="Endo/exonu/phosph_ase_sf"/>
</dbReference>
<keyword evidence="2" id="KW-1185">Reference proteome</keyword>
<organism evidence="1 2">
    <name type="scientific">Lithocarpus litseifolius</name>
    <dbReference type="NCBI Taxonomy" id="425828"/>
    <lineage>
        <taxon>Eukaryota</taxon>
        <taxon>Viridiplantae</taxon>
        <taxon>Streptophyta</taxon>
        <taxon>Embryophyta</taxon>
        <taxon>Tracheophyta</taxon>
        <taxon>Spermatophyta</taxon>
        <taxon>Magnoliopsida</taxon>
        <taxon>eudicotyledons</taxon>
        <taxon>Gunneridae</taxon>
        <taxon>Pentapetalae</taxon>
        <taxon>rosids</taxon>
        <taxon>fabids</taxon>
        <taxon>Fagales</taxon>
        <taxon>Fagaceae</taxon>
        <taxon>Lithocarpus</taxon>
    </lineage>
</organism>
<accession>A0AAW2DYB1</accession>
<comment type="caution">
    <text evidence="1">The sequence shown here is derived from an EMBL/GenBank/DDBJ whole genome shotgun (WGS) entry which is preliminary data.</text>
</comment>
<dbReference type="Gene3D" id="3.60.10.10">
    <property type="entry name" value="Endonuclease/exonuclease/phosphatase"/>
    <property type="match status" value="1"/>
</dbReference>
<dbReference type="PANTHER" id="PTHR35218:SF9">
    <property type="entry name" value="ENDONUCLEASE_EXONUCLEASE_PHOSPHATASE DOMAIN-CONTAINING PROTEIN"/>
    <property type="match status" value="1"/>
</dbReference>
<dbReference type="SUPFAM" id="SSF56219">
    <property type="entry name" value="DNase I-like"/>
    <property type="match status" value="1"/>
</dbReference>
<dbReference type="AlphaFoldDB" id="A0AAW2DYB1"/>
<evidence type="ECO:0000313" key="2">
    <source>
        <dbReference type="Proteomes" id="UP001459277"/>
    </source>
</evidence>
<evidence type="ECO:0000313" key="1">
    <source>
        <dbReference type="EMBL" id="KAL0013921.1"/>
    </source>
</evidence>